<dbReference type="EMBL" id="SMFP01000017">
    <property type="protein sequence ID" value="TDE34830.1"/>
    <property type="molecule type" value="Genomic_DNA"/>
</dbReference>
<evidence type="ECO:0000259" key="1">
    <source>
        <dbReference type="Pfam" id="PF06527"/>
    </source>
</evidence>
<comment type="caution">
    <text evidence="2">The sequence shown here is derived from an EMBL/GenBank/DDBJ whole genome shotgun (WGS) entry which is preliminary data.</text>
</comment>
<gene>
    <name evidence="2" type="ORF">E1B25_19055</name>
</gene>
<dbReference type="OrthoDB" id="7595282at2"/>
<name>A0A4R5EKG3_9RHOB</name>
<evidence type="ECO:0000313" key="2">
    <source>
        <dbReference type="EMBL" id="TDE34830.1"/>
    </source>
</evidence>
<accession>A0A4R5EKG3</accession>
<sequence length="107" mass="11978">MTLWPHLPVDPEETLLSYADRLSMMHTGRGMERLVRDIGINTEHFISGREDAVAVFAEATGLSVEDLQMASIRVFQRGASFRGEDISKTFLTPRVNRHAKLTHLGGL</sequence>
<protein>
    <recommendedName>
        <fullName evidence="1">TniQ domain-containing protein</fullName>
    </recommendedName>
</protein>
<reference evidence="2 3" key="1">
    <citation type="submission" date="2019-03" db="EMBL/GenBank/DDBJ databases">
        <authorList>
            <person name="Zhang S."/>
        </authorList>
    </citation>
    <scope>NUCLEOTIDE SEQUENCE [LARGE SCALE GENOMIC DNA]</scope>
    <source>
        <strain evidence="2 3">S4J41</strain>
    </source>
</reference>
<dbReference type="RefSeq" id="WP_132831173.1">
    <property type="nucleotide sequence ID" value="NZ_SMFP01000017.1"/>
</dbReference>
<evidence type="ECO:0000313" key="3">
    <source>
        <dbReference type="Proteomes" id="UP000294662"/>
    </source>
</evidence>
<dbReference type="Proteomes" id="UP000294662">
    <property type="component" value="Unassembled WGS sequence"/>
</dbReference>
<organism evidence="2 3">
    <name type="scientific">Antarcticimicrobium sediminis</name>
    <dbReference type="NCBI Taxonomy" id="2546227"/>
    <lineage>
        <taxon>Bacteria</taxon>
        <taxon>Pseudomonadati</taxon>
        <taxon>Pseudomonadota</taxon>
        <taxon>Alphaproteobacteria</taxon>
        <taxon>Rhodobacterales</taxon>
        <taxon>Paracoccaceae</taxon>
        <taxon>Antarcticimicrobium</taxon>
    </lineage>
</organism>
<feature type="domain" description="TniQ" evidence="1">
    <location>
        <begin position="6"/>
        <end position="97"/>
    </location>
</feature>
<keyword evidence="3" id="KW-1185">Reference proteome</keyword>
<dbReference type="Pfam" id="PF06527">
    <property type="entry name" value="TniQ"/>
    <property type="match status" value="1"/>
</dbReference>
<dbReference type="AlphaFoldDB" id="A0A4R5EKG3"/>
<dbReference type="InterPro" id="IPR009492">
    <property type="entry name" value="TniQ"/>
</dbReference>
<proteinExistence type="predicted"/>